<protein>
    <recommendedName>
        <fullName evidence="8">oligopeptidase A</fullName>
        <ecNumber evidence="8">3.4.24.70</ecNumber>
    </recommendedName>
</protein>
<evidence type="ECO:0000256" key="2">
    <source>
        <dbReference type="ARBA" id="ARBA00022670"/>
    </source>
</evidence>
<keyword evidence="2 9" id="KW-0645">Protease</keyword>
<dbReference type="InterPro" id="IPR001567">
    <property type="entry name" value="Pept_M3A_M3B_dom"/>
</dbReference>
<evidence type="ECO:0000256" key="5">
    <source>
        <dbReference type="ARBA" id="ARBA00022833"/>
    </source>
</evidence>
<dbReference type="Gene3D" id="1.10.1370.10">
    <property type="entry name" value="Neurolysin, domain 3"/>
    <property type="match status" value="1"/>
</dbReference>
<proteinExistence type="inferred from homology"/>
<dbReference type="EMBL" id="JBHRSD010000039">
    <property type="protein sequence ID" value="MFC3034367.1"/>
    <property type="molecule type" value="Genomic_DNA"/>
</dbReference>
<keyword evidence="4 9" id="KW-0378">Hydrolase</keyword>
<evidence type="ECO:0000313" key="12">
    <source>
        <dbReference type="EMBL" id="MFC3034367.1"/>
    </source>
</evidence>
<comment type="catalytic activity">
    <reaction evidence="7">
        <text>Hydrolysis of oligopeptides, with broad specificity. Gly or Ala commonly occur as P1 or P1' residues, but more distant residues are also important, as is shown by the fact that Z-Gly-Pro-Gly-|-Gly-Pro-Ala is cleaved, but not Z-(Gly)(5).</text>
        <dbReference type="EC" id="3.4.24.70"/>
    </reaction>
</comment>
<organism evidence="12 13">
    <name type="scientific">Pseudoalteromonas fenneropenaei</name>
    <dbReference type="NCBI Taxonomy" id="1737459"/>
    <lineage>
        <taxon>Bacteria</taxon>
        <taxon>Pseudomonadati</taxon>
        <taxon>Pseudomonadota</taxon>
        <taxon>Gammaproteobacteria</taxon>
        <taxon>Alteromonadales</taxon>
        <taxon>Pseudoalteromonadaceae</taxon>
        <taxon>Pseudoalteromonas</taxon>
    </lineage>
</organism>
<feature type="domain" description="Oligopeptidase A N-terminal" evidence="11">
    <location>
        <begin position="32"/>
        <end position="147"/>
    </location>
</feature>
<feature type="domain" description="Peptidase M3A/M3B catalytic" evidence="10">
    <location>
        <begin position="221"/>
        <end position="676"/>
    </location>
</feature>
<evidence type="ECO:0000256" key="8">
    <source>
        <dbReference type="ARBA" id="ARBA00026100"/>
    </source>
</evidence>
<keyword evidence="5 9" id="KW-0862">Zinc</keyword>
<dbReference type="NCBIfam" id="NF008159">
    <property type="entry name" value="PRK10911.1"/>
    <property type="match status" value="1"/>
</dbReference>
<dbReference type="Pfam" id="PF01432">
    <property type="entry name" value="Peptidase_M3"/>
    <property type="match status" value="1"/>
</dbReference>
<evidence type="ECO:0000256" key="3">
    <source>
        <dbReference type="ARBA" id="ARBA00022723"/>
    </source>
</evidence>
<evidence type="ECO:0000256" key="4">
    <source>
        <dbReference type="ARBA" id="ARBA00022801"/>
    </source>
</evidence>
<dbReference type="Proteomes" id="UP001595453">
    <property type="component" value="Unassembled WGS sequence"/>
</dbReference>
<dbReference type="InterPro" id="IPR045666">
    <property type="entry name" value="OpdA_N"/>
</dbReference>
<comment type="similarity">
    <text evidence="1 9">Belongs to the peptidase M3 family.</text>
</comment>
<dbReference type="RefSeq" id="WP_377127521.1">
    <property type="nucleotide sequence ID" value="NZ_JBHRSD010000039.1"/>
</dbReference>
<comment type="cofactor">
    <cofactor evidence="9">
        <name>Zn(2+)</name>
        <dbReference type="ChEBI" id="CHEBI:29105"/>
    </cofactor>
    <text evidence="9">Binds 1 zinc ion.</text>
</comment>
<keyword evidence="13" id="KW-1185">Reference proteome</keyword>
<dbReference type="InterPro" id="IPR024080">
    <property type="entry name" value="Neurolysin/TOP_N"/>
</dbReference>
<dbReference type="Gene3D" id="3.40.390.10">
    <property type="entry name" value="Collagenase (Catalytic Domain)"/>
    <property type="match status" value="1"/>
</dbReference>
<keyword evidence="3 9" id="KW-0479">Metal-binding</keyword>
<sequence>MSNPLIGLSGLPPFSQIKPEHVVPALDAAIAHCRATIDKVLQQDHFTWDNFVLPLEEADDQMSRMWSPVSHLNSVMNNDELRAAYEACLPKLSEYSTFVGQHQGLFNAYQAIKNSPEFASLTLAQQTSIDNALRDFKLSGIALDEQAQKRYGEIVTRMSELATKFSNNVLDATHAWHKHITDEAELAGLPESALALAAHTAQSQELEGWVFTLDFPSYLPIMMYADNRQLREETYRAFVTRASDQGPNAGEFDNSAIMDEELALRHELAQLLGFESYAHKSLATKMAESPAQVFAFLNDLADRSKPQAEQEVAELREFAKAQYGVSALEAWDYTYFGEKLKQAKYAISDEELRPYFPADRVLKGLFTTVERLFGIQVKEQQDFDSYHPDVRFFSIYDAQNQLRGQFYLDLYARAKKRGGAWMDGCIDRRFRADGSLQHPVAYLVCNFNKAVGGKPALFTHDEVTTLFHEFGHGIHHMLTQVDAAPVAGINGVAWDAVELPSQFLENWCYDEEALQLISGHYETGEPLPKVLLDKLLAAKNYQSAMMMCRQLEFALFDFHLHADYNPAQPQSIQAVLDAVRARTTVVTPPAFNRFQHGFSHIFAGGYSAGYYSYKWAEVLSADAFSRFEEEGVFNPATGRDFMQHILEKGGSESPMVLFERFRGRAPTVDALLRHSGISEKNAA</sequence>
<dbReference type="InterPro" id="IPR034005">
    <property type="entry name" value="M3A_DCP"/>
</dbReference>
<reference evidence="13" key="1">
    <citation type="journal article" date="2019" name="Int. J. Syst. Evol. Microbiol.">
        <title>The Global Catalogue of Microorganisms (GCM) 10K type strain sequencing project: providing services to taxonomists for standard genome sequencing and annotation.</title>
        <authorList>
            <consortium name="The Broad Institute Genomics Platform"/>
            <consortium name="The Broad Institute Genome Sequencing Center for Infectious Disease"/>
            <person name="Wu L."/>
            <person name="Ma J."/>
        </authorList>
    </citation>
    <scope>NUCLEOTIDE SEQUENCE [LARGE SCALE GENOMIC DNA]</scope>
    <source>
        <strain evidence="13">KCTC 42730</strain>
    </source>
</reference>
<name>A0ABV7CNZ2_9GAMM</name>
<dbReference type="PANTHER" id="PTHR43660">
    <property type="entry name" value="DIPEPTIDYL CARBOXYPEPTIDASE"/>
    <property type="match status" value="1"/>
</dbReference>
<evidence type="ECO:0000256" key="6">
    <source>
        <dbReference type="ARBA" id="ARBA00023049"/>
    </source>
</evidence>
<evidence type="ECO:0000259" key="10">
    <source>
        <dbReference type="Pfam" id="PF01432"/>
    </source>
</evidence>
<evidence type="ECO:0000313" key="13">
    <source>
        <dbReference type="Proteomes" id="UP001595453"/>
    </source>
</evidence>
<dbReference type="InterPro" id="IPR045090">
    <property type="entry name" value="Pept_M3A_M3B"/>
</dbReference>
<accession>A0ABV7CNZ2</accession>
<evidence type="ECO:0000256" key="1">
    <source>
        <dbReference type="ARBA" id="ARBA00006040"/>
    </source>
</evidence>
<gene>
    <name evidence="12" type="primary">prlC</name>
    <name evidence="12" type="ORF">ACFOEE_17815</name>
</gene>
<dbReference type="SUPFAM" id="SSF55486">
    <property type="entry name" value="Metalloproteases ('zincins'), catalytic domain"/>
    <property type="match status" value="1"/>
</dbReference>
<dbReference type="Pfam" id="PF19310">
    <property type="entry name" value="TOP_N"/>
    <property type="match status" value="1"/>
</dbReference>
<dbReference type="Gene3D" id="1.20.1050.40">
    <property type="entry name" value="Endopeptidase. Chain P, domain 1"/>
    <property type="match status" value="1"/>
</dbReference>
<dbReference type="PANTHER" id="PTHR43660:SF1">
    <property type="entry name" value="DIPEPTIDYL CARBOXYPEPTIDASE"/>
    <property type="match status" value="1"/>
</dbReference>
<dbReference type="InterPro" id="IPR024079">
    <property type="entry name" value="MetalloPept_cat_dom_sf"/>
</dbReference>
<evidence type="ECO:0000256" key="7">
    <source>
        <dbReference type="ARBA" id="ARBA00024603"/>
    </source>
</evidence>
<dbReference type="EC" id="3.4.24.70" evidence="8"/>
<dbReference type="InterPro" id="IPR024077">
    <property type="entry name" value="Neurolysin/TOP_dom2"/>
</dbReference>
<dbReference type="CDD" id="cd06456">
    <property type="entry name" value="M3A_DCP"/>
    <property type="match status" value="1"/>
</dbReference>
<keyword evidence="6 9" id="KW-0482">Metalloprotease</keyword>
<evidence type="ECO:0000256" key="9">
    <source>
        <dbReference type="RuleBase" id="RU003435"/>
    </source>
</evidence>
<dbReference type="GO" id="GO:0004222">
    <property type="term" value="F:metalloendopeptidase activity"/>
    <property type="evidence" value="ECO:0007669"/>
    <property type="project" value="UniProtKB-EC"/>
</dbReference>
<evidence type="ECO:0000259" key="11">
    <source>
        <dbReference type="Pfam" id="PF19310"/>
    </source>
</evidence>
<comment type="caution">
    <text evidence="12">The sequence shown here is derived from an EMBL/GenBank/DDBJ whole genome shotgun (WGS) entry which is preliminary data.</text>
</comment>